<dbReference type="EMBL" id="JAEKFT010000002">
    <property type="protein sequence ID" value="MBT0959924.1"/>
    <property type="molecule type" value="Genomic_DNA"/>
</dbReference>
<reference evidence="2" key="1">
    <citation type="journal article" date="2022" name="ISME J.">
        <title>Genetic and phylogenetic analysis of dissimilatory iodate-reducing bacteria identifies potential niches across the world's oceans.</title>
        <authorList>
            <person name="Reyes-Umana V."/>
            <person name="Henning Z."/>
            <person name="Lee K."/>
            <person name="Barnum T.P."/>
            <person name="Coates J.D."/>
        </authorList>
    </citation>
    <scope>NUCLEOTIDE SEQUENCE [LARGE SCALE GENOMIC DNA]</scope>
    <source>
        <strain evidence="2">IR12</strain>
    </source>
</reference>
<evidence type="ECO:0000313" key="1">
    <source>
        <dbReference type="EMBL" id="MBT0959924.1"/>
    </source>
</evidence>
<dbReference type="AlphaFoldDB" id="A0A944D4S3"/>
<accession>A0A944D4S3</accession>
<comment type="caution">
    <text evidence="1">The sequence shown here is derived from an EMBL/GenBank/DDBJ whole genome shotgun (WGS) entry which is preliminary data.</text>
</comment>
<evidence type="ECO:0000313" key="2">
    <source>
        <dbReference type="Proteomes" id="UP000694660"/>
    </source>
</evidence>
<gene>
    <name evidence="1" type="ORF">I8J34_01950</name>
</gene>
<keyword evidence="2" id="KW-1185">Reference proteome</keyword>
<sequence length="61" mass="7027">MKAHTSEKMRRLLAQPGSAQFVREAIVRSMTSPDLQPVRIENEEDGRSYEFQVIPTHKVTE</sequence>
<dbReference type="Proteomes" id="UP000694660">
    <property type="component" value="Unassembled WGS sequence"/>
</dbReference>
<protein>
    <submittedName>
        <fullName evidence="1">Uncharacterized protein</fullName>
    </submittedName>
</protein>
<name>A0A944D4S3_DENI1</name>
<dbReference type="RefSeq" id="WP_214359688.1">
    <property type="nucleotide sequence ID" value="NZ_JAEKFT010000002.1"/>
</dbReference>
<organism evidence="1 2">
    <name type="scientific">Denitromonas iodatirespirans</name>
    <dbReference type="NCBI Taxonomy" id="2795389"/>
    <lineage>
        <taxon>Bacteria</taxon>
        <taxon>Pseudomonadati</taxon>
        <taxon>Pseudomonadota</taxon>
        <taxon>Betaproteobacteria</taxon>
        <taxon>Rhodocyclales</taxon>
        <taxon>Zoogloeaceae</taxon>
        <taxon>Denitromonas</taxon>
    </lineage>
</organism>
<proteinExistence type="predicted"/>